<keyword evidence="2" id="KW-1185">Reference proteome</keyword>
<dbReference type="EMBL" id="QGKV02000297">
    <property type="protein sequence ID" value="KAF3610854.1"/>
    <property type="molecule type" value="Genomic_DNA"/>
</dbReference>
<dbReference type="InterPro" id="IPR052832">
    <property type="entry name" value="Starch-Glucan_Phosphatase"/>
</dbReference>
<reference evidence="1 2" key="1">
    <citation type="journal article" date="2020" name="BMC Genomics">
        <title>Intraspecific diversification of the crop wild relative Brassica cretica Lam. using demographic model selection.</title>
        <authorList>
            <person name="Kioukis A."/>
            <person name="Michalopoulou V.A."/>
            <person name="Briers L."/>
            <person name="Pirintsos S."/>
            <person name="Studholme D.J."/>
            <person name="Pavlidis P."/>
            <person name="Sarris P.F."/>
        </authorList>
    </citation>
    <scope>NUCLEOTIDE SEQUENCE [LARGE SCALE GENOMIC DNA]</scope>
    <source>
        <strain evidence="2">cv. PFS-1207/04</strain>
    </source>
</reference>
<gene>
    <name evidence="1" type="ORF">DY000_02050948</name>
</gene>
<dbReference type="PANTHER" id="PTHR46642">
    <property type="entry name" value="DUAL SPECIFICITY PHOSPHATASE, SUBGROUP, CATALYTIC DOMAIN"/>
    <property type="match status" value="1"/>
</dbReference>
<dbReference type="Gene3D" id="3.90.190.10">
    <property type="entry name" value="Protein tyrosine phosphatase superfamily"/>
    <property type="match status" value="1"/>
</dbReference>
<sequence>MSVVGSKICIFSLSSHFRENEKSSRLSSINKSSINPRRFPRNLGVSCKISGSNGAEENPGKNGVSLSSKNKMEDYNTAMKRLMRSPYEYHHDLGMNYTLIRDELIVGSQPQKPEDIDHLKKEENVAYVLNLQQDKDIESLLLILLLISVSLSTARVLPGEFLPVIVSGEITPDTKAVVGCGGEAVEIKTEYSFMPEVFAGKFGSLVLNALPKGGRPASGPSKKSHDVKT</sequence>
<dbReference type="InterPro" id="IPR029021">
    <property type="entry name" value="Prot-tyrosine_phosphatase-like"/>
</dbReference>
<dbReference type="Proteomes" id="UP000266723">
    <property type="component" value="Unassembled WGS sequence"/>
</dbReference>
<evidence type="ECO:0000313" key="2">
    <source>
        <dbReference type="Proteomes" id="UP000266723"/>
    </source>
</evidence>
<accession>A0ABQ7F4P0</accession>
<organism evidence="1 2">
    <name type="scientific">Brassica cretica</name>
    <name type="common">Mustard</name>
    <dbReference type="NCBI Taxonomy" id="69181"/>
    <lineage>
        <taxon>Eukaryota</taxon>
        <taxon>Viridiplantae</taxon>
        <taxon>Streptophyta</taxon>
        <taxon>Embryophyta</taxon>
        <taxon>Tracheophyta</taxon>
        <taxon>Spermatophyta</taxon>
        <taxon>Magnoliopsida</taxon>
        <taxon>eudicotyledons</taxon>
        <taxon>Gunneridae</taxon>
        <taxon>Pentapetalae</taxon>
        <taxon>rosids</taxon>
        <taxon>malvids</taxon>
        <taxon>Brassicales</taxon>
        <taxon>Brassicaceae</taxon>
        <taxon>Brassiceae</taxon>
        <taxon>Brassica</taxon>
    </lineage>
</organism>
<dbReference type="PANTHER" id="PTHR46642:SF2">
    <property type="entry name" value="PHOSPHOGLUCAN PHOSPHATASE LSF2, CHLOROPLASTIC"/>
    <property type="match status" value="1"/>
</dbReference>
<evidence type="ECO:0000313" key="1">
    <source>
        <dbReference type="EMBL" id="KAF3610854.1"/>
    </source>
</evidence>
<proteinExistence type="predicted"/>
<protein>
    <submittedName>
        <fullName evidence="1">Uncharacterized protein</fullName>
    </submittedName>
</protein>
<name>A0ABQ7F4P0_BRACR</name>
<comment type="caution">
    <text evidence="1">The sequence shown here is derived from an EMBL/GenBank/DDBJ whole genome shotgun (WGS) entry which is preliminary data.</text>
</comment>